<evidence type="ECO:0000313" key="1">
    <source>
        <dbReference type="EMBL" id="QKG27286.1"/>
    </source>
</evidence>
<dbReference type="AlphaFoldDB" id="A0A7D4A2V8"/>
<gene>
    <name evidence="1" type="ORF">ACTIVE_8941</name>
</gene>
<reference evidence="1 2" key="1">
    <citation type="submission" date="2020-05" db="EMBL/GenBank/DDBJ databases">
        <title>Actinomadura verrucosospora NRRL-B18236 (PFL_A860) Genome sequencing and assembly.</title>
        <authorList>
            <person name="Samborskyy M."/>
        </authorList>
    </citation>
    <scope>NUCLEOTIDE SEQUENCE [LARGE SCALE GENOMIC DNA]</scope>
    <source>
        <strain evidence="1 2">NRRL:B18236</strain>
    </source>
</reference>
<protein>
    <submittedName>
        <fullName evidence="1">Uncharacterized protein</fullName>
    </submittedName>
</protein>
<keyword evidence="2" id="KW-1185">Reference proteome</keyword>
<sequence length="30" mass="3086">MTGRSLADDEAIGTFTGLLRHGLTGPARGD</sequence>
<accession>A0A7D4A2V8</accession>
<name>A0A7D4A2V8_ACTVE</name>
<evidence type="ECO:0000313" key="2">
    <source>
        <dbReference type="Proteomes" id="UP000501240"/>
    </source>
</evidence>
<organism evidence="1 2">
    <name type="scientific">Actinomadura verrucosospora</name>
    <dbReference type="NCBI Taxonomy" id="46165"/>
    <lineage>
        <taxon>Bacteria</taxon>
        <taxon>Bacillati</taxon>
        <taxon>Actinomycetota</taxon>
        <taxon>Actinomycetes</taxon>
        <taxon>Streptosporangiales</taxon>
        <taxon>Thermomonosporaceae</taxon>
        <taxon>Actinomadura</taxon>
    </lineage>
</organism>
<proteinExistence type="predicted"/>
<dbReference type="Proteomes" id="UP000501240">
    <property type="component" value="Chromosome"/>
</dbReference>
<dbReference type="EMBL" id="CP053892">
    <property type="protein sequence ID" value="QKG27286.1"/>
    <property type="molecule type" value="Genomic_DNA"/>
</dbReference>